<keyword evidence="2" id="KW-0808">Transferase</keyword>
<dbReference type="InterPro" id="IPR013217">
    <property type="entry name" value="Methyltransf_12"/>
</dbReference>
<feature type="domain" description="Methyltransferase type 12" evidence="1">
    <location>
        <begin position="49"/>
        <end position="144"/>
    </location>
</feature>
<dbReference type="GO" id="GO:0008168">
    <property type="term" value="F:methyltransferase activity"/>
    <property type="evidence" value="ECO:0007669"/>
    <property type="project" value="UniProtKB-KW"/>
</dbReference>
<dbReference type="CDD" id="cd02440">
    <property type="entry name" value="AdoMet_MTases"/>
    <property type="match status" value="1"/>
</dbReference>
<protein>
    <submittedName>
        <fullName evidence="2">Methyltransferase domain-containing protein</fullName>
    </submittedName>
</protein>
<name>A0A7C9N1J0_9BACT</name>
<dbReference type="Gene3D" id="3.40.50.150">
    <property type="entry name" value="Vaccinia Virus protein VP39"/>
    <property type="match status" value="1"/>
</dbReference>
<dbReference type="PANTHER" id="PTHR43861:SF1">
    <property type="entry name" value="TRANS-ACONITATE 2-METHYLTRANSFERASE"/>
    <property type="match status" value="1"/>
</dbReference>
<proteinExistence type="predicted"/>
<dbReference type="Proteomes" id="UP000482487">
    <property type="component" value="Unassembled WGS sequence"/>
</dbReference>
<dbReference type="InterPro" id="IPR029063">
    <property type="entry name" value="SAM-dependent_MTases_sf"/>
</dbReference>
<dbReference type="SUPFAM" id="SSF53335">
    <property type="entry name" value="S-adenosyl-L-methionine-dependent methyltransferases"/>
    <property type="match status" value="1"/>
</dbReference>
<dbReference type="Pfam" id="PF08242">
    <property type="entry name" value="Methyltransf_12"/>
    <property type="match status" value="1"/>
</dbReference>
<evidence type="ECO:0000313" key="3">
    <source>
        <dbReference type="Proteomes" id="UP000482487"/>
    </source>
</evidence>
<dbReference type="GO" id="GO:0032259">
    <property type="term" value="P:methylation"/>
    <property type="evidence" value="ECO:0007669"/>
    <property type="project" value="UniProtKB-KW"/>
</dbReference>
<keyword evidence="2" id="KW-0489">Methyltransferase</keyword>
<accession>A0A7C9N1J0</accession>
<dbReference type="RefSeq" id="WP_160960183.1">
    <property type="nucleotide sequence ID" value="NZ_WVUD01000011.1"/>
</dbReference>
<dbReference type="OrthoDB" id="213472at2"/>
<organism evidence="2 3">
    <name type="scientific">Solidesulfovibrio aerotolerans</name>
    <dbReference type="NCBI Taxonomy" id="295255"/>
    <lineage>
        <taxon>Bacteria</taxon>
        <taxon>Pseudomonadati</taxon>
        <taxon>Thermodesulfobacteriota</taxon>
        <taxon>Desulfovibrionia</taxon>
        <taxon>Desulfovibrionales</taxon>
        <taxon>Desulfovibrionaceae</taxon>
        <taxon>Solidesulfovibrio</taxon>
    </lineage>
</organism>
<dbReference type="EMBL" id="WVUD01000011">
    <property type="protein sequence ID" value="MYL83111.1"/>
    <property type="molecule type" value="Genomic_DNA"/>
</dbReference>
<evidence type="ECO:0000313" key="2">
    <source>
        <dbReference type="EMBL" id="MYL83111.1"/>
    </source>
</evidence>
<gene>
    <name evidence="2" type="ORF">GTA51_08180</name>
</gene>
<reference evidence="2 3" key="1">
    <citation type="submission" date="2020-01" db="EMBL/GenBank/DDBJ databases">
        <title>Genome sequence of Desulfovibrio aerotolerans DSM 16695(T).</title>
        <authorList>
            <person name="Karnachuk O."/>
            <person name="Avakyan M."/>
            <person name="Mardanov A."/>
            <person name="Kadnikov V."/>
            <person name="Ravin N."/>
        </authorList>
    </citation>
    <scope>NUCLEOTIDE SEQUENCE [LARGE SCALE GENOMIC DNA]</scope>
    <source>
        <strain evidence="2 3">DSM 16695</strain>
    </source>
</reference>
<evidence type="ECO:0000259" key="1">
    <source>
        <dbReference type="Pfam" id="PF08242"/>
    </source>
</evidence>
<dbReference type="AlphaFoldDB" id="A0A7C9N1J0"/>
<comment type="caution">
    <text evidence="2">The sequence shown here is derived from an EMBL/GenBank/DDBJ whole genome shotgun (WGS) entry which is preliminary data.</text>
</comment>
<sequence length="236" mass="25655">MDFIKPFTDPANVARYAADTPQRVPGYDDLHRMAMLLLTEHAPKKANILVLGAGGGLELKAFAQWQPEWHFLGVDPSAEMLQLAEEIVGPAIGQVTLQKGYITDAQRGPFDGATCLLTLHFMTKAERFETLCALRSRLAPGARLVVAQHCKPDNGQTARELTRLVAFSGGTKFDFAQAAASASVMAEKLPLLTQKEEEQLLTDAGFKDVSMFYAGFSLRGWVAVATDSKAKSSPLD</sequence>
<keyword evidence="3" id="KW-1185">Reference proteome</keyword>
<dbReference type="PANTHER" id="PTHR43861">
    <property type="entry name" value="TRANS-ACONITATE 2-METHYLTRANSFERASE-RELATED"/>
    <property type="match status" value="1"/>
</dbReference>